<keyword evidence="3" id="KW-0378">Hydrolase</keyword>
<dbReference type="Pfam" id="PF21646">
    <property type="entry name" value="ACTMAP-like_C"/>
    <property type="match status" value="1"/>
</dbReference>
<evidence type="ECO:0000256" key="3">
    <source>
        <dbReference type="ARBA" id="ARBA00022801"/>
    </source>
</evidence>
<protein>
    <recommendedName>
        <fullName evidence="5">Actin maturation protease</fullName>
    </recommendedName>
    <alternativeName>
        <fullName evidence="6">Actin aminopeptidase ACTMAP</fullName>
    </alternativeName>
</protein>
<evidence type="ECO:0000256" key="5">
    <source>
        <dbReference type="ARBA" id="ARBA00034848"/>
    </source>
</evidence>
<evidence type="ECO:0000256" key="2">
    <source>
        <dbReference type="ARBA" id="ARBA00022670"/>
    </source>
</evidence>
<gene>
    <name evidence="9" type="ORF">FCC1311_081432</name>
</gene>
<dbReference type="InterPro" id="IPR000182">
    <property type="entry name" value="GNAT_dom"/>
</dbReference>
<comment type="caution">
    <text evidence="9">The sequence shown here is derived from an EMBL/GenBank/DDBJ whole genome shotgun (WGS) entry which is preliminary data.</text>
</comment>
<evidence type="ECO:0000256" key="7">
    <source>
        <dbReference type="ARBA" id="ARBA00049041"/>
    </source>
</evidence>
<dbReference type="GO" id="GO:0006508">
    <property type="term" value="P:proteolysis"/>
    <property type="evidence" value="ECO:0007669"/>
    <property type="project" value="UniProtKB-KW"/>
</dbReference>
<dbReference type="PROSITE" id="PS51186">
    <property type="entry name" value="GNAT"/>
    <property type="match status" value="1"/>
</dbReference>
<dbReference type="InterPro" id="IPR016181">
    <property type="entry name" value="Acyl_CoA_acyltransferase"/>
</dbReference>
<dbReference type="OrthoDB" id="329272at2759"/>
<comment type="similarity">
    <text evidence="4">Belongs to the ACTMAP family.</text>
</comment>
<organism evidence="9 10">
    <name type="scientific">Hondaea fermentalgiana</name>
    <dbReference type="NCBI Taxonomy" id="2315210"/>
    <lineage>
        <taxon>Eukaryota</taxon>
        <taxon>Sar</taxon>
        <taxon>Stramenopiles</taxon>
        <taxon>Bigyra</taxon>
        <taxon>Labyrinthulomycetes</taxon>
        <taxon>Thraustochytrida</taxon>
        <taxon>Thraustochytriidae</taxon>
        <taxon>Hondaea</taxon>
    </lineage>
</organism>
<dbReference type="InterPro" id="IPR040043">
    <property type="entry name" value="ACTMAP"/>
</dbReference>
<sequence>MASSSSPFTTVLDPSATTGRARRLVDEACALLHAEWPAGGSLARRAQRLREQQEAGSVFLGLVQVHDNSKEDNSADNEHCVGFAQLQAVADKGEGPACALTSVVISETLRGSGLGRQLMNGIHDQAESLGYTYVYLWTSTAQGFYAKCGYLCCESVTVARPILDNLAENQVSALERMLAKMRARNAEQDTGQSSTVPDYDHESADAENVVWMRKRLIEDLPAEILDADAIEAEVCADLRHFAAEATGFHLALLNVPLHRQVGPSCGLAALRMARHYLCGAALAPGAPSLLQEAQQRGYSTDGELYKIDDLASLAQSVSGLSAKVVAISVEALAASISPSHVAILPYDRGAGSAPEERHGKSAHYALVVGSASQDASLAAGEVVREDTSIQECDFIIAQHGMSRRLVVARTSDWIASNNQLDLWPALKGKMLILSSS</sequence>
<dbReference type="PANTHER" id="PTHR28631">
    <property type="entry name" value="UPF0692 PROTEIN C19ORF54"/>
    <property type="match status" value="1"/>
</dbReference>
<dbReference type="GO" id="GO:0016747">
    <property type="term" value="F:acyltransferase activity, transferring groups other than amino-acyl groups"/>
    <property type="evidence" value="ECO:0007669"/>
    <property type="project" value="InterPro"/>
</dbReference>
<feature type="domain" description="N-acetyltransferase" evidence="8">
    <location>
        <begin position="76"/>
        <end position="217"/>
    </location>
</feature>
<name>A0A2R5GQ67_9STRA</name>
<evidence type="ECO:0000256" key="4">
    <source>
        <dbReference type="ARBA" id="ARBA00034725"/>
    </source>
</evidence>
<dbReference type="InParanoid" id="A0A2R5GQ67"/>
<evidence type="ECO:0000259" key="8">
    <source>
        <dbReference type="PROSITE" id="PS51186"/>
    </source>
</evidence>
<dbReference type="EMBL" id="BEYU01000109">
    <property type="protein sequence ID" value="GBG31918.1"/>
    <property type="molecule type" value="Genomic_DNA"/>
</dbReference>
<keyword evidence="2" id="KW-0645">Protease</keyword>
<dbReference type="Pfam" id="PF00583">
    <property type="entry name" value="Acetyltransf_1"/>
    <property type="match status" value="1"/>
</dbReference>
<dbReference type="SUPFAM" id="SSF55729">
    <property type="entry name" value="Acyl-CoA N-acyltransferases (Nat)"/>
    <property type="match status" value="1"/>
</dbReference>
<proteinExistence type="inferred from homology"/>
<dbReference type="Gene3D" id="3.40.630.30">
    <property type="match status" value="1"/>
</dbReference>
<evidence type="ECO:0000256" key="6">
    <source>
        <dbReference type="ARBA" id="ARBA00034908"/>
    </source>
</evidence>
<comment type="catalytic activity">
    <reaction evidence="7">
        <text>N-terminal N(alpha)-acetyl-L-cysteinyl-L-aspartyl-[protein] + H2O = N-terminal L-aspartyl-[protein] + N-acetyl-L-cysteine</text>
        <dbReference type="Rhea" id="RHEA:74579"/>
        <dbReference type="Rhea" id="RHEA-COMP:12669"/>
        <dbReference type="Rhea" id="RHEA-COMP:18395"/>
        <dbReference type="ChEBI" id="CHEBI:15377"/>
        <dbReference type="ChEBI" id="CHEBI:64720"/>
        <dbReference type="ChEBI" id="CHEBI:78236"/>
        <dbReference type="ChEBI" id="CHEBI:193599"/>
    </reaction>
    <physiologicalReaction direction="left-to-right" evidence="7">
        <dbReference type="Rhea" id="RHEA:74580"/>
    </physiologicalReaction>
</comment>
<keyword evidence="1" id="KW-0031">Aminopeptidase</keyword>
<evidence type="ECO:0000256" key="1">
    <source>
        <dbReference type="ARBA" id="ARBA00022438"/>
    </source>
</evidence>
<dbReference type="Proteomes" id="UP000241890">
    <property type="component" value="Unassembled WGS sequence"/>
</dbReference>
<accession>A0A2R5GQ67</accession>
<dbReference type="CDD" id="cd04301">
    <property type="entry name" value="NAT_SF"/>
    <property type="match status" value="1"/>
</dbReference>
<dbReference type="AlphaFoldDB" id="A0A2R5GQ67"/>
<evidence type="ECO:0000313" key="10">
    <source>
        <dbReference type="Proteomes" id="UP000241890"/>
    </source>
</evidence>
<dbReference type="GO" id="GO:0004177">
    <property type="term" value="F:aminopeptidase activity"/>
    <property type="evidence" value="ECO:0007669"/>
    <property type="project" value="UniProtKB-KW"/>
</dbReference>
<keyword evidence="10" id="KW-1185">Reference proteome</keyword>
<evidence type="ECO:0000313" key="9">
    <source>
        <dbReference type="EMBL" id="GBG31918.1"/>
    </source>
</evidence>
<reference evidence="9 10" key="1">
    <citation type="submission" date="2017-12" db="EMBL/GenBank/DDBJ databases">
        <title>Sequencing, de novo assembly and annotation of complete genome of a new Thraustochytrid species, strain FCC1311.</title>
        <authorList>
            <person name="Sedici K."/>
            <person name="Godart F."/>
            <person name="Aiese Cigliano R."/>
            <person name="Sanseverino W."/>
            <person name="Barakat M."/>
            <person name="Ortet P."/>
            <person name="Marechal E."/>
            <person name="Cagnac O."/>
            <person name="Amato A."/>
        </authorList>
    </citation>
    <scope>NUCLEOTIDE SEQUENCE [LARGE SCALE GENOMIC DNA]</scope>
</reference>
<dbReference type="PANTHER" id="PTHR28631:SF1">
    <property type="entry name" value="ACTIN MATURATION PROTEASE"/>
    <property type="match status" value="1"/>
</dbReference>